<evidence type="ECO:0000313" key="2">
    <source>
        <dbReference type="EMBL" id="KAK3866150.1"/>
    </source>
</evidence>
<name>A0AAE1F379_PETCI</name>
<feature type="compositionally biased region" description="Polar residues" evidence="1">
    <location>
        <begin position="32"/>
        <end position="41"/>
    </location>
</feature>
<comment type="caution">
    <text evidence="2">The sequence shown here is derived from an EMBL/GenBank/DDBJ whole genome shotgun (WGS) entry which is preliminary data.</text>
</comment>
<evidence type="ECO:0000313" key="3">
    <source>
        <dbReference type="Proteomes" id="UP001286313"/>
    </source>
</evidence>
<gene>
    <name evidence="2" type="ORF">Pcinc_028299</name>
</gene>
<feature type="region of interest" description="Disordered" evidence="1">
    <location>
        <begin position="1"/>
        <end position="69"/>
    </location>
</feature>
<dbReference type="Proteomes" id="UP001286313">
    <property type="component" value="Unassembled WGS sequence"/>
</dbReference>
<sequence>MEANPDMTSGRDLKVGKKARGKNRAQEIVSELDSNPNNSTHENQREVKIPNHNHVPGGPSLTLTITATSAPPRPQGSYAVTFFKASKALGGHSLSVLK</sequence>
<reference evidence="2" key="1">
    <citation type="submission" date="2023-10" db="EMBL/GenBank/DDBJ databases">
        <title>Genome assemblies of two species of porcelain crab, Petrolisthes cinctipes and Petrolisthes manimaculis (Anomura: Porcellanidae).</title>
        <authorList>
            <person name="Angst P."/>
        </authorList>
    </citation>
    <scope>NUCLEOTIDE SEQUENCE</scope>
    <source>
        <strain evidence="2">PB745_01</strain>
        <tissue evidence="2">Gill</tissue>
    </source>
</reference>
<proteinExistence type="predicted"/>
<organism evidence="2 3">
    <name type="scientific">Petrolisthes cinctipes</name>
    <name type="common">Flat porcelain crab</name>
    <dbReference type="NCBI Taxonomy" id="88211"/>
    <lineage>
        <taxon>Eukaryota</taxon>
        <taxon>Metazoa</taxon>
        <taxon>Ecdysozoa</taxon>
        <taxon>Arthropoda</taxon>
        <taxon>Crustacea</taxon>
        <taxon>Multicrustacea</taxon>
        <taxon>Malacostraca</taxon>
        <taxon>Eumalacostraca</taxon>
        <taxon>Eucarida</taxon>
        <taxon>Decapoda</taxon>
        <taxon>Pleocyemata</taxon>
        <taxon>Anomura</taxon>
        <taxon>Galatheoidea</taxon>
        <taxon>Porcellanidae</taxon>
        <taxon>Petrolisthes</taxon>
    </lineage>
</organism>
<evidence type="ECO:0000256" key="1">
    <source>
        <dbReference type="SAM" id="MobiDB-lite"/>
    </source>
</evidence>
<protein>
    <submittedName>
        <fullName evidence="2">Uncharacterized protein</fullName>
    </submittedName>
</protein>
<dbReference type="AlphaFoldDB" id="A0AAE1F379"/>
<accession>A0AAE1F379</accession>
<keyword evidence="3" id="KW-1185">Reference proteome</keyword>
<dbReference type="EMBL" id="JAWQEG010003453">
    <property type="protein sequence ID" value="KAK3866150.1"/>
    <property type="molecule type" value="Genomic_DNA"/>
</dbReference>